<sequence>MATKPLEAYQYDVCLSFAGEDREYVSAVAQRLQASDARIFYDEYEEVDLWGKDLYEHLDHIYKDSARFCVMFVSKHYAAKLWTNHERKSAQERAFKENSEYILPARFDDTAIPGLRDTVGYIDLRRKVPEEFAQLVLDKIKRTRLANSVLKLQTGLPIKTHRDTQLGYEISFLSNWEPADGPGESTLFLKRKGKEQLSVMHVNVANFTGDTDEFFRQMKETPAAYFEKFQTRFPDAEVIEHGDTYLGSFPGYYLFVSYSISNLDISVDFVAFQVFGIHNGRIYLITCEIWAKDFQEVFTECRAMIATFNYR</sequence>
<evidence type="ECO:0000313" key="2">
    <source>
        <dbReference type="EMBL" id="EXJ16196.1"/>
    </source>
</evidence>
<dbReference type="SMART" id="SM00255">
    <property type="entry name" value="TIR"/>
    <property type="match status" value="1"/>
</dbReference>
<dbReference type="GO" id="GO:0007165">
    <property type="term" value="P:signal transduction"/>
    <property type="evidence" value="ECO:0007669"/>
    <property type="project" value="InterPro"/>
</dbReference>
<name>W9VGQ5_9GAMM</name>
<keyword evidence="3" id="KW-1185">Reference proteome</keyword>
<dbReference type="Gene3D" id="3.40.50.10140">
    <property type="entry name" value="Toll/interleukin-1 receptor homology (TIR) domain"/>
    <property type="match status" value="1"/>
</dbReference>
<evidence type="ECO:0000313" key="3">
    <source>
        <dbReference type="Proteomes" id="UP000019460"/>
    </source>
</evidence>
<dbReference type="Proteomes" id="UP000019460">
    <property type="component" value="Unassembled WGS sequence"/>
</dbReference>
<dbReference type="PROSITE" id="PS50104">
    <property type="entry name" value="TIR"/>
    <property type="match status" value="1"/>
</dbReference>
<accession>W9VGQ5</accession>
<gene>
    <name evidence="2" type="ORF">D779_0501</name>
</gene>
<dbReference type="RefSeq" id="WP_052347855.1">
    <property type="nucleotide sequence ID" value="NZ_AONC01000014.1"/>
</dbReference>
<comment type="caution">
    <text evidence="2">The sequence shown here is derived from an EMBL/GenBank/DDBJ whole genome shotgun (WGS) entry which is preliminary data.</text>
</comment>
<feature type="domain" description="TIR" evidence="1">
    <location>
        <begin position="9"/>
        <end position="144"/>
    </location>
</feature>
<dbReference type="InterPro" id="IPR000157">
    <property type="entry name" value="TIR_dom"/>
</dbReference>
<dbReference type="OrthoDB" id="9816036at2"/>
<organism evidence="2 3">
    <name type="scientific">Imhoffiella purpurea</name>
    <dbReference type="NCBI Taxonomy" id="1249627"/>
    <lineage>
        <taxon>Bacteria</taxon>
        <taxon>Pseudomonadati</taxon>
        <taxon>Pseudomonadota</taxon>
        <taxon>Gammaproteobacteria</taxon>
        <taxon>Chromatiales</taxon>
        <taxon>Chromatiaceae</taxon>
        <taxon>Imhoffiella</taxon>
    </lineage>
</organism>
<dbReference type="AlphaFoldDB" id="W9VGQ5"/>
<dbReference type="eggNOG" id="COG4916">
    <property type="taxonomic scope" value="Bacteria"/>
</dbReference>
<dbReference type="InterPro" id="IPR035897">
    <property type="entry name" value="Toll_tir_struct_dom_sf"/>
</dbReference>
<dbReference type="PATRIC" id="fig|1249627.3.peg.1077"/>
<dbReference type="Pfam" id="PF13676">
    <property type="entry name" value="TIR_2"/>
    <property type="match status" value="1"/>
</dbReference>
<evidence type="ECO:0000259" key="1">
    <source>
        <dbReference type="PROSITE" id="PS50104"/>
    </source>
</evidence>
<protein>
    <recommendedName>
        <fullName evidence="1">TIR domain-containing protein</fullName>
    </recommendedName>
</protein>
<dbReference type="Gene3D" id="3.40.1000.10">
    <property type="entry name" value="Mog1/PsbP, alpha/beta/alpha sandwich"/>
    <property type="match status" value="1"/>
</dbReference>
<dbReference type="EMBL" id="AONC01000014">
    <property type="protein sequence ID" value="EXJ16196.1"/>
    <property type="molecule type" value="Genomic_DNA"/>
</dbReference>
<reference evidence="2 3" key="1">
    <citation type="submission" date="2012-11" db="EMBL/GenBank/DDBJ databases">
        <title>Genome assembly of Thiorhodococcus sp. AK35.</title>
        <authorList>
            <person name="Nupur N."/>
            <person name="Khatri I."/>
            <person name="Subramanian S."/>
            <person name="Pinnaka A."/>
        </authorList>
    </citation>
    <scope>NUCLEOTIDE SEQUENCE [LARGE SCALE GENOMIC DNA]</scope>
    <source>
        <strain evidence="2 3">AK35</strain>
    </source>
</reference>
<dbReference type="SUPFAM" id="SSF52200">
    <property type="entry name" value="Toll/Interleukin receptor TIR domain"/>
    <property type="match status" value="1"/>
</dbReference>
<proteinExistence type="predicted"/>